<dbReference type="GO" id="GO:0016747">
    <property type="term" value="F:acyltransferase activity, transferring groups other than amino-acyl groups"/>
    <property type="evidence" value="ECO:0007669"/>
    <property type="project" value="TreeGrafter"/>
</dbReference>
<keyword evidence="3" id="KW-1185">Reference proteome</keyword>
<dbReference type="Gene3D" id="3.40.50.1820">
    <property type="entry name" value="alpha/beta hydrolase"/>
    <property type="match status" value="1"/>
</dbReference>
<evidence type="ECO:0000313" key="3">
    <source>
        <dbReference type="Proteomes" id="UP000077755"/>
    </source>
</evidence>
<dbReference type="Pfam" id="PF00450">
    <property type="entry name" value="Peptidase_S10"/>
    <property type="match status" value="1"/>
</dbReference>
<dbReference type="InterPro" id="IPR029058">
    <property type="entry name" value="AB_hydrolase_fold"/>
</dbReference>
<organism evidence="2 3">
    <name type="scientific">Daucus carota subsp. sativus</name>
    <name type="common">Carrot</name>
    <dbReference type="NCBI Taxonomy" id="79200"/>
    <lineage>
        <taxon>Eukaryota</taxon>
        <taxon>Viridiplantae</taxon>
        <taxon>Streptophyta</taxon>
        <taxon>Embryophyta</taxon>
        <taxon>Tracheophyta</taxon>
        <taxon>Spermatophyta</taxon>
        <taxon>Magnoliopsida</taxon>
        <taxon>eudicotyledons</taxon>
        <taxon>Gunneridae</taxon>
        <taxon>Pentapetalae</taxon>
        <taxon>asterids</taxon>
        <taxon>campanulids</taxon>
        <taxon>Apiales</taxon>
        <taxon>Apiaceae</taxon>
        <taxon>Apioideae</taxon>
        <taxon>Scandiceae</taxon>
        <taxon>Daucinae</taxon>
        <taxon>Daucus</taxon>
        <taxon>Daucus sect. Daucus</taxon>
    </lineage>
</organism>
<dbReference type="SUPFAM" id="SSF53474">
    <property type="entry name" value="alpha/beta-Hydrolases"/>
    <property type="match status" value="1"/>
</dbReference>
<sequence>MASAVYQIYVLILVTVIIQYKWPQVIASDTHSPLIKFLPGFPGPLPFQFQTGYVGVDESEDVQLFYYFVESERNPREDPLLLWLTGGPGCSSFCGFALGIGPLYFEEVVYNGTLPTLFMNPNRWTKVASVIFLDFPVGTGFSYGRTPFASGSTDDQACSQAAQFLRKWFVSHPEFLSNPFYVAGDSYAGMFIPVITQIISNGNQAGLKPAINLKGYIAGNPATFPAQLNFTIPFSHGMGLISDELFESLRRSCGFDDQKPDPDSAECSLSLEAFEQCTAGLNEHHILWKNCDDGDAQRHLHRSLSGEKRAVTDIIGETSLLEPGCPYWFNDMKVQEALHIRKGTVGTWERCSTDLSFEILISDVRPYHANLSTRGYRSLIYSGDHDPQVPFLSTQAWIRDLNYSIIDDWRPWILEGQYSGYTRTYSNKMTFATLKGGSHTPTSNRPAECYAMFERWISEKPL</sequence>
<dbReference type="GO" id="GO:0019748">
    <property type="term" value="P:secondary metabolic process"/>
    <property type="evidence" value="ECO:0007669"/>
    <property type="project" value="TreeGrafter"/>
</dbReference>
<dbReference type="PANTHER" id="PTHR11802">
    <property type="entry name" value="SERINE PROTEASE FAMILY S10 SERINE CARBOXYPEPTIDASE"/>
    <property type="match status" value="1"/>
</dbReference>
<dbReference type="EMBL" id="CP093348">
    <property type="protein sequence ID" value="WOH06980.1"/>
    <property type="molecule type" value="Genomic_DNA"/>
</dbReference>
<dbReference type="GO" id="GO:0004185">
    <property type="term" value="F:serine-type carboxypeptidase activity"/>
    <property type="evidence" value="ECO:0007669"/>
    <property type="project" value="InterPro"/>
</dbReference>
<proteinExistence type="inferred from homology"/>
<dbReference type="GO" id="GO:0006508">
    <property type="term" value="P:proteolysis"/>
    <property type="evidence" value="ECO:0007669"/>
    <property type="project" value="InterPro"/>
</dbReference>
<evidence type="ECO:0000256" key="1">
    <source>
        <dbReference type="ARBA" id="ARBA00009431"/>
    </source>
</evidence>
<dbReference type="AlphaFoldDB" id="A0AAF1B5J7"/>
<reference evidence="2" key="2">
    <citation type="submission" date="2022-03" db="EMBL/GenBank/DDBJ databases">
        <title>Draft title - Genomic analysis of global carrot germplasm unveils the trajectory of domestication and the origin of high carotenoid orange carrot.</title>
        <authorList>
            <person name="Iorizzo M."/>
            <person name="Ellison S."/>
            <person name="Senalik D."/>
            <person name="Macko-Podgorni A."/>
            <person name="Grzebelus D."/>
            <person name="Bostan H."/>
            <person name="Rolling W."/>
            <person name="Curaba J."/>
            <person name="Simon P."/>
        </authorList>
    </citation>
    <scope>NUCLEOTIDE SEQUENCE</scope>
    <source>
        <tissue evidence="2">Leaf</tissue>
    </source>
</reference>
<evidence type="ECO:0000313" key="2">
    <source>
        <dbReference type="EMBL" id="WOH06980.1"/>
    </source>
</evidence>
<dbReference type="PRINTS" id="PR00724">
    <property type="entry name" value="CRBOXYPTASEC"/>
</dbReference>
<dbReference type="InterPro" id="IPR001563">
    <property type="entry name" value="Peptidase_S10"/>
</dbReference>
<evidence type="ECO:0008006" key="4">
    <source>
        <dbReference type="Google" id="ProtNLM"/>
    </source>
</evidence>
<dbReference type="FunFam" id="3.40.50.1820:FF:000072">
    <property type="entry name" value="Serine carboxypeptidase-like 19"/>
    <property type="match status" value="1"/>
</dbReference>
<dbReference type="PANTHER" id="PTHR11802:SF29">
    <property type="entry name" value="SERINE CARBOXYPEPTIDASE-LIKE 19"/>
    <property type="match status" value="1"/>
</dbReference>
<name>A0AAF1B5J7_DAUCS</name>
<comment type="similarity">
    <text evidence="1">Belongs to the peptidase S10 family.</text>
</comment>
<gene>
    <name evidence="2" type="ORF">DCAR_0626409</name>
</gene>
<protein>
    <recommendedName>
        <fullName evidence="4">Serine carboxypeptidase-like 18</fullName>
    </recommendedName>
</protein>
<dbReference type="Proteomes" id="UP000077755">
    <property type="component" value="Chromosome 6"/>
</dbReference>
<reference evidence="2" key="1">
    <citation type="journal article" date="2016" name="Nat. Genet.">
        <title>A high-quality carrot genome assembly provides new insights into carotenoid accumulation and asterid genome evolution.</title>
        <authorList>
            <person name="Iorizzo M."/>
            <person name="Ellison S."/>
            <person name="Senalik D."/>
            <person name="Zeng P."/>
            <person name="Satapoomin P."/>
            <person name="Huang J."/>
            <person name="Bowman M."/>
            <person name="Iovene M."/>
            <person name="Sanseverino W."/>
            <person name="Cavagnaro P."/>
            <person name="Yildiz M."/>
            <person name="Macko-Podgorni A."/>
            <person name="Moranska E."/>
            <person name="Grzebelus E."/>
            <person name="Grzebelus D."/>
            <person name="Ashrafi H."/>
            <person name="Zheng Z."/>
            <person name="Cheng S."/>
            <person name="Spooner D."/>
            <person name="Van Deynze A."/>
            <person name="Simon P."/>
        </authorList>
    </citation>
    <scope>NUCLEOTIDE SEQUENCE</scope>
    <source>
        <tissue evidence="2">Leaf</tissue>
    </source>
</reference>
<accession>A0AAF1B5J7</accession>